<dbReference type="EMBL" id="SEYY01024766">
    <property type="protein sequence ID" value="KAB7493911.1"/>
    <property type="molecule type" value="Genomic_DNA"/>
</dbReference>
<dbReference type="Pfam" id="PF13965">
    <property type="entry name" value="SID-1_RNA_chan"/>
    <property type="match status" value="2"/>
</dbReference>
<dbReference type="AlphaFoldDB" id="A0A5N5SIE5"/>
<dbReference type="PANTHER" id="PTHR12185:SF14">
    <property type="entry name" value="CHOLESTEROL UPTAKE PROTEIN 1"/>
    <property type="match status" value="1"/>
</dbReference>
<evidence type="ECO:0000256" key="2">
    <source>
        <dbReference type="ARBA" id="ARBA00006618"/>
    </source>
</evidence>
<sequence length="829" mass="92970">MFSSAYTIFLILIFTFNISANIIQNIIDNTSLLDDGAQDYENCSEFVVNNGCDWTRKSSFLINSNHSCNFNCFYNPKDKRGPVRLSVHILSSINKINVFVSARQTHIISSWTLPITFEEHGKNQPYNSIEEVLCPPYKETNDDLEFRIDTSSLNPVNISVILTRSQIEVQLNTSVKVTATPVSPWAKLYLWQEDQESVLISAKSVGKSGGSVCTLLSIQNAKCPVGTNQADIMSGYGRYQSFQFKGGVIAKKSQFPDGVFIVILPLPDNRQCTGIEEDFTNKTSRSKTVEIIVLSHLTMDDKWGSFLGVGVVVAVVAIISLILISFIIRKNLMENKNFFEGEDEQNLLINEELPSGEGQIRREVSGGFIIQGGSAPQTRTPTRNVEDQSRENLGGISSNERRNDENFVPPALPAPGIQNLLLSLTEGNNAVIETSSGDLRIRTANEILDPMCSVRGIPEEATAFTAGNNPRFIYWWKILTEYKNKKPESNISEVFSYKGSEDQCFFNTLCITSFWIFPDFARMYTNIGYLLCVSVSRSYGLFQSLAWGLFIQGVMSSLYHVCPNRVTLRFDMMFMYVDAVILIVGIWGLRHGGVTHHVYPTVGLVGAALLGAEAKDWISDGLFWSVIVGVHLFFTFTISVMLCTLGTWSFSPVSMFEIWKDMKPVAARLKVYLREENVPSKSHITIIRTLFGIISNVAVMAVGPAIDMEVYLYILLVCIINMVLYTMNYVFTKVFVHQEKGTKIGWICMGLSVTLWIIALICFSVHNTNTETTPAVSREMNSECVLFDAFDSHDFWHLTSAFALFFSFVGILTMDDDLARRNPQKIPVF</sequence>
<keyword evidence="5 9" id="KW-1133">Transmembrane helix</keyword>
<feature type="transmembrane region" description="Helical" evidence="9">
    <location>
        <begin position="744"/>
        <end position="766"/>
    </location>
</feature>
<dbReference type="Proteomes" id="UP000326759">
    <property type="component" value="Unassembled WGS sequence"/>
</dbReference>
<comment type="caution">
    <text evidence="11">The sequence shown here is derived from an EMBL/GenBank/DDBJ whole genome shotgun (WGS) entry which is preliminary data.</text>
</comment>
<evidence type="ECO:0000256" key="5">
    <source>
        <dbReference type="ARBA" id="ARBA00022989"/>
    </source>
</evidence>
<comment type="subcellular location">
    <subcellularLocation>
        <location evidence="1">Membrane</location>
        <topology evidence="1">Multi-pass membrane protein</topology>
    </subcellularLocation>
</comment>
<feature type="region of interest" description="Disordered" evidence="8">
    <location>
        <begin position="372"/>
        <end position="404"/>
    </location>
</feature>
<evidence type="ECO:0000256" key="1">
    <source>
        <dbReference type="ARBA" id="ARBA00004141"/>
    </source>
</evidence>
<feature type="transmembrane region" description="Helical" evidence="9">
    <location>
        <begin position="622"/>
        <end position="650"/>
    </location>
</feature>
<evidence type="ECO:0000313" key="11">
    <source>
        <dbReference type="EMBL" id="KAB7493911.1"/>
    </source>
</evidence>
<evidence type="ECO:0000256" key="6">
    <source>
        <dbReference type="ARBA" id="ARBA00023136"/>
    </source>
</evidence>
<keyword evidence="6 9" id="KW-0472">Membrane</keyword>
<feature type="transmembrane region" description="Helical" evidence="9">
    <location>
        <begin position="712"/>
        <end position="732"/>
    </location>
</feature>
<feature type="transmembrane region" description="Helical" evidence="9">
    <location>
        <begin position="573"/>
        <end position="590"/>
    </location>
</feature>
<keyword evidence="4 10" id="KW-0732">Signal</keyword>
<evidence type="ECO:0000256" key="9">
    <source>
        <dbReference type="SAM" id="Phobius"/>
    </source>
</evidence>
<evidence type="ECO:0000256" key="10">
    <source>
        <dbReference type="SAM" id="SignalP"/>
    </source>
</evidence>
<reference evidence="11 12" key="1">
    <citation type="journal article" date="2019" name="PLoS Biol.">
        <title>Sex chromosomes control vertical transmission of feminizing Wolbachia symbionts in an isopod.</title>
        <authorList>
            <person name="Becking T."/>
            <person name="Chebbi M.A."/>
            <person name="Giraud I."/>
            <person name="Moumen B."/>
            <person name="Laverre T."/>
            <person name="Caubet Y."/>
            <person name="Peccoud J."/>
            <person name="Gilbert C."/>
            <person name="Cordaux R."/>
        </authorList>
    </citation>
    <scope>NUCLEOTIDE SEQUENCE [LARGE SCALE GENOMIC DNA]</scope>
    <source>
        <strain evidence="11">ANa2</strain>
        <tissue evidence="11">Whole body excluding digestive tract and cuticle</tissue>
    </source>
</reference>
<feature type="compositionally biased region" description="Polar residues" evidence="8">
    <location>
        <begin position="374"/>
        <end position="383"/>
    </location>
</feature>
<name>A0A5N5SIE5_9CRUS</name>
<dbReference type="GO" id="GO:0005886">
    <property type="term" value="C:plasma membrane"/>
    <property type="evidence" value="ECO:0007669"/>
    <property type="project" value="TreeGrafter"/>
</dbReference>
<accession>A0A5N5SIE5</accession>
<proteinExistence type="inferred from homology"/>
<dbReference type="GO" id="GO:0003725">
    <property type="term" value="F:double-stranded RNA binding"/>
    <property type="evidence" value="ECO:0007669"/>
    <property type="project" value="TreeGrafter"/>
</dbReference>
<comment type="similarity">
    <text evidence="2">Belongs to the SID1 family.</text>
</comment>
<keyword evidence="12" id="KW-1185">Reference proteome</keyword>
<feature type="transmembrane region" description="Helical" evidence="9">
    <location>
        <begin position="795"/>
        <end position="814"/>
    </location>
</feature>
<feature type="signal peptide" evidence="10">
    <location>
        <begin position="1"/>
        <end position="20"/>
    </location>
</feature>
<evidence type="ECO:0000313" key="12">
    <source>
        <dbReference type="Proteomes" id="UP000326759"/>
    </source>
</evidence>
<dbReference type="PANTHER" id="PTHR12185">
    <property type="entry name" value="SID1 TRANSMEMBRANE FAMILY MEMEBER"/>
    <property type="match status" value="1"/>
</dbReference>
<dbReference type="GO" id="GO:0051033">
    <property type="term" value="F:RNA transmembrane transporter activity"/>
    <property type="evidence" value="ECO:0007669"/>
    <property type="project" value="TreeGrafter"/>
</dbReference>
<evidence type="ECO:0000256" key="7">
    <source>
        <dbReference type="ARBA" id="ARBA00023180"/>
    </source>
</evidence>
<feature type="chain" id="PRO_5024390209" evidence="10">
    <location>
        <begin position="21"/>
        <end position="829"/>
    </location>
</feature>
<evidence type="ECO:0000256" key="3">
    <source>
        <dbReference type="ARBA" id="ARBA00022692"/>
    </source>
</evidence>
<evidence type="ECO:0000256" key="4">
    <source>
        <dbReference type="ARBA" id="ARBA00022729"/>
    </source>
</evidence>
<organism evidence="11 12">
    <name type="scientific">Armadillidium nasatum</name>
    <dbReference type="NCBI Taxonomy" id="96803"/>
    <lineage>
        <taxon>Eukaryota</taxon>
        <taxon>Metazoa</taxon>
        <taxon>Ecdysozoa</taxon>
        <taxon>Arthropoda</taxon>
        <taxon>Crustacea</taxon>
        <taxon>Multicrustacea</taxon>
        <taxon>Malacostraca</taxon>
        <taxon>Eumalacostraca</taxon>
        <taxon>Peracarida</taxon>
        <taxon>Isopoda</taxon>
        <taxon>Oniscidea</taxon>
        <taxon>Crinocheta</taxon>
        <taxon>Armadillidiidae</taxon>
        <taxon>Armadillidium</taxon>
    </lineage>
</organism>
<dbReference type="OrthoDB" id="416618at2759"/>
<feature type="transmembrane region" description="Helical" evidence="9">
    <location>
        <begin position="686"/>
        <end position="706"/>
    </location>
</feature>
<feature type="transmembrane region" description="Helical" evidence="9">
    <location>
        <begin position="303"/>
        <end position="328"/>
    </location>
</feature>
<evidence type="ECO:0000256" key="8">
    <source>
        <dbReference type="SAM" id="MobiDB-lite"/>
    </source>
</evidence>
<protein>
    <submittedName>
        <fullName evidence="11">SID1 transmembrane family member 1</fullName>
    </submittedName>
</protein>
<gene>
    <name evidence="11" type="primary">SIDT1_1</name>
    <name evidence="11" type="ORF">Anas_00935</name>
</gene>
<dbReference type="InterPro" id="IPR025958">
    <property type="entry name" value="SID1_TM_fam"/>
</dbReference>
<dbReference type="GO" id="GO:0005764">
    <property type="term" value="C:lysosome"/>
    <property type="evidence" value="ECO:0007669"/>
    <property type="project" value="TreeGrafter"/>
</dbReference>
<keyword evidence="3 9" id="KW-0812">Transmembrane</keyword>
<keyword evidence="7" id="KW-0325">Glycoprotein</keyword>